<dbReference type="PANTHER" id="PTHR45825">
    <property type="entry name" value="GRANULE-BOUND STARCH SYNTHASE 1, CHLOROPLASTIC/AMYLOPLASTIC"/>
    <property type="match status" value="1"/>
</dbReference>
<dbReference type="Proteomes" id="UP000467840">
    <property type="component" value="Chromosome 14"/>
</dbReference>
<keyword evidence="2" id="KW-1185">Reference proteome</keyword>
<accession>A0A6A6MB47</accession>
<reference evidence="1 2" key="1">
    <citation type="journal article" date="2020" name="Mol. Plant">
        <title>The Chromosome-Based Rubber Tree Genome Provides New Insights into Spurge Genome Evolution and Rubber Biosynthesis.</title>
        <authorList>
            <person name="Liu J."/>
            <person name="Shi C."/>
            <person name="Shi C.C."/>
            <person name="Li W."/>
            <person name="Zhang Q.J."/>
            <person name="Zhang Y."/>
            <person name="Li K."/>
            <person name="Lu H.F."/>
            <person name="Shi C."/>
            <person name="Zhu S.T."/>
            <person name="Xiao Z.Y."/>
            <person name="Nan H."/>
            <person name="Yue Y."/>
            <person name="Zhu X.G."/>
            <person name="Wu Y."/>
            <person name="Hong X.N."/>
            <person name="Fan G.Y."/>
            <person name="Tong Y."/>
            <person name="Zhang D."/>
            <person name="Mao C.L."/>
            <person name="Liu Y.L."/>
            <person name="Hao S.J."/>
            <person name="Liu W.Q."/>
            <person name="Lv M.Q."/>
            <person name="Zhang H.B."/>
            <person name="Liu Y."/>
            <person name="Hu-Tang G.R."/>
            <person name="Wang J.P."/>
            <person name="Wang J.H."/>
            <person name="Sun Y.H."/>
            <person name="Ni S.B."/>
            <person name="Chen W.B."/>
            <person name="Zhang X.C."/>
            <person name="Jiao Y.N."/>
            <person name="Eichler E.E."/>
            <person name="Li G.H."/>
            <person name="Liu X."/>
            <person name="Gao L.Z."/>
        </authorList>
    </citation>
    <scope>NUCLEOTIDE SEQUENCE [LARGE SCALE GENOMIC DNA]</scope>
    <source>
        <strain evidence="2">cv. GT1</strain>
        <tissue evidence="1">Leaf</tissue>
    </source>
</reference>
<comment type="caution">
    <text evidence="1">The sequence shown here is derived from an EMBL/GenBank/DDBJ whole genome shotgun (WGS) entry which is preliminary data.</text>
</comment>
<evidence type="ECO:0000313" key="1">
    <source>
        <dbReference type="EMBL" id="KAF2310971.1"/>
    </source>
</evidence>
<gene>
    <name evidence="1" type="ORF">GH714_018852</name>
</gene>
<organism evidence="1 2">
    <name type="scientific">Hevea brasiliensis</name>
    <name type="common">Para rubber tree</name>
    <name type="synonym">Siphonia brasiliensis</name>
    <dbReference type="NCBI Taxonomy" id="3981"/>
    <lineage>
        <taxon>Eukaryota</taxon>
        <taxon>Viridiplantae</taxon>
        <taxon>Streptophyta</taxon>
        <taxon>Embryophyta</taxon>
        <taxon>Tracheophyta</taxon>
        <taxon>Spermatophyta</taxon>
        <taxon>Magnoliopsida</taxon>
        <taxon>eudicotyledons</taxon>
        <taxon>Gunneridae</taxon>
        <taxon>Pentapetalae</taxon>
        <taxon>rosids</taxon>
        <taxon>fabids</taxon>
        <taxon>Malpighiales</taxon>
        <taxon>Euphorbiaceae</taxon>
        <taxon>Crotonoideae</taxon>
        <taxon>Micrandreae</taxon>
        <taxon>Hevea</taxon>
    </lineage>
</organism>
<name>A0A6A6MB47_HEVBR</name>
<evidence type="ECO:0000313" key="2">
    <source>
        <dbReference type="Proteomes" id="UP000467840"/>
    </source>
</evidence>
<dbReference type="AlphaFoldDB" id="A0A6A6MB47"/>
<sequence>MSAVKAKDDCGKSIEEETIPIEIENCFGVVEFKEEGVLVEDVTRVVEAIDVAVEVPWHVLCAGGCYGDGNLVFIANDRHTTLPLVYLKEYYS</sequence>
<protein>
    <submittedName>
        <fullName evidence="1">Uncharacterized protein</fullName>
    </submittedName>
</protein>
<dbReference type="EMBL" id="JAAGAX010000006">
    <property type="protein sequence ID" value="KAF2310971.1"/>
    <property type="molecule type" value="Genomic_DNA"/>
</dbReference>
<proteinExistence type="predicted"/>
<dbReference type="PANTHER" id="PTHR45825:SF2">
    <property type="entry name" value="STARCH SYNTHASE 2, CHLOROPLASTIC_AMYLOPLASTIC"/>
    <property type="match status" value="1"/>
</dbReference>